<dbReference type="eggNOG" id="COG1559">
    <property type="taxonomic scope" value="Bacteria"/>
</dbReference>
<keyword evidence="2" id="KW-0456">Lyase</keyword>
<sequence length="162" mass="17739">MRINLLSSFAAGILISTTICGAVYLTNPSDQSKATVNTVENRSTVKPSEKEMKQKLETKGYIVQTKAEFDKNVKDAKDSGQKQVTPDNNQSAKTVTKVIVNVADGMTSIDVGKALVQASLVQDAFAFSQDIEHKGLENRLRPGVYIVDSEMSYDQMVSTIFK</sequence>
<evidence type="ECO:0000313" key="2">
    <source>
        <dbReference type="EMBL" id="EKN67576.1"/>
    </source>
</evidence>
<name>K6E308_9BACI</name>
<dbReference type="RefSeq" id="WP_007085536.1">
    <property type="nucleotide sequence ID" value="NZ_AJLS01000074.1"/>
</dbReference>
<proteinExistence type="predicted"/>
<evidence type="ECO:0000256" key="1">
    <source>
        <dbReference type="SAM" id="SignalP"/>
    </source>
</evidence>
<dbReference type="STRING" id="1117379.BABA_12630"/>
<accession>K6E308</accession>
<feature type="signal peptide" evidence="1">
    <location>
        <begin position="1"/>
        <end position="21"/>
    </location>
</feature>
<dbReference type="PATRIC" id="fig|1117379.3.peg.2624"/>
<gene>
    <name evidence="2" type="ORF">BABA_12630</name>
</gene>
<feature type="chain" id="PRO_5039614117" evidence="1">
    <location>
        <begin position="22"/>
        <end position="162"/>
    </location>
</feature>
<dbReference type="EMBL" id="AJLS01000074">
    <property type="protein sequence ID" value="EKN67576.1"/>
    <property type="molecule type" value="Genomic_DNA"/>
</dbReference>
<comment type="caution">
    <text evidence="2">The sequence shown here is derived from an EMBL/GenBank/DDBJ whole genome shotgun (WGS) entry which is preliminary data.</text>
</comment>
<organism evidence="2 3">
    <name type="scientific">Neobacillus bataviensis LMG 21833</name>
    <dbReference type="NCBI Taxonomy" id="1117379"/>
    <lineage>
        <taxon>Bacteria</taxon>
        <taxon>Bacillati</taxon>
        <taxon>Bacillota</taxon>
        <taxon>Bacilli</taxon>
        <taxon>Bacillales</taxon>
        <taxon>Bacillaceae</taxon>
        <taxon>Neobacillus</taxon>
    </lineage>
</organism>
<protein>
    <submittedName>
        <fullName evidence="2">Aminodeoxychorismate lyase</fullName>
    </submittedName>
</protein>
<dbReference type="AlphaFoldDB" id="K6E308"/>
<reference evidence="2 3" key="1">
    <citation type="journal article" date="2012" name="Front. Microbiol.">
        <title>Redundancy and modularity in membrane-associated dissimilatory nitrate reduction in Bacillus.</title>
        <authorList>
            <person name="Heylen K."/>
            <person name="Keltjens J."/>
        </authorList>
    </citation>
    <scope>NUCLEOTIDE SEQUENCE [LARGE SCALE GENOMIC DNA]</scope>
    <source>
        <strain evidence="3">LMG 21833T</strain>
    </source>
</reference>
<keyword evidence="1" id="KW-0732">Signal</keyword>
<dbReference type="GO" id="GO:0016829">
    <property type="term" value="F:lyase activity"/>
    <property type="evidence" value="ECO:0007669"/>
    <property type="project" value="UniProtKB-KW"/>
</dbReference>
<dbReference type="Gene3D" id="3.30.1490.480">
    <property type="entry name" value="Endolytic murein transglycosylase"/>
    <property type="match status" value="1"/>
</dbReference>
<dbReference type="Proteomes" id="UP000006316">
    <property type="component" value="Unassembled WGS sequence"/>
</dbReference>
<keyword evidence="3" id="KW-1185">Reference proteome</keyword>
<evidence type="ECO:0000313" key="3">
    <source>
        <dbReference type="Proteomes" id="UP000006316"/>
    </source>
</evidence>